<dbReference type="Proteomes" id="UP000230233">
    <property type="component" value="Unassembled WGS sequence"/>
</dbReference>
<comment type="caution">
    <text evidence="1">The sequence shown here is derived from an EMBL/GenBank/DDBJ whole genome shotgun (WGS) entry which is preliminary data.</text>
</comment>
<reference evidence="2" key="1">
    <citation type="submission" date="2017-10" db="EMBL/GenBank/DDBJ databases">
        <title>Rapid genome shrinkage in a self-fertile nematode reveals novel sperm competition proteins.</title>
        <authorList>
            <person name="Yin D."/>
            <person name="Schwarz E.M."/>
            <person name="Thomas C.G."/>
            <person name="Felde R.L."/>
            <person name="Korf I.F."/>
            <person name="Cutter A.D."/>
            <person name="Schartner C.M."/>
            <person name="Ralston E.J."/>
            <person name="Meyer B.J."/>
            <person name="Haag E.S."/>
        </authorList>
    </citation>
    <scope>NUCLEOTIDE SEQUENCE [LARGE SCALE GENOMIC DNA]</scope>
    <source>
        <strain evidence="2">JU1422</strain>
    </source>
</reference>
<dbReference type="EMBL" id="PDUG01000146">
    <property type="protein sequence ID" value="PIC11312.1"/>
    <property type="molecule type" value="Genomic_DNA"/>
</dbReference>
<name>A0A2G5S8T8_9PELO</name>
<organism evidence="1 2">
    <name type="scientific">Caenorhabditis nigoni</name>
    <dbReference type="NCBI Taxonomy" id="1611254"/>
    <lineage>
        <taxon>Eukaryota</taxon>
        <taxon>Metazoa</taxon>
        <taxon>Ecdysozoa</taxon>
        <taxon>Nematoda</taxon>
        <taxon>Chromadorea</taxon>
        <taxon>Rhabditida</taxon>
        <taxon>Rhabditina</taxon>
        <taxon>Rhabditomorpha</taxon>
        <taxon>Rhabditoidea</taxon>
        <taxon>Rhabditidae</taxon>
        <taxon>Peloderinae</taxon>
        <taxon>Caenorhabditis</taxon>
    </lineage>
</organism>
<protein>
    <recommendedName>
        <fullName evidence="3">Sulfotransferase domain-containing protein</fullName>
    </recommendedName>
</protein>
<evidence type="ECO:0008006" key="3">
    <source>
        <dbReference type="Google" id="ProtNLM"/>
    </source>
</evidence>
<dbReference type="Gene3D" id="3.40.50.300">
    <property type="entry name" value="P-loop containing nucleotide triphosphate hydrolases"/>
    <property type="match status" value="1"/>
</dbReference>
<gene>
    <name evidence="1" type="ORF">B9Z55_029164</name>
</gene>
<evidence type="ECO:0000313" key="2">
    <source>
        <dbReference type="Proteomes" id="UP000230233"/>
    </source>
</evidence>
<proteinExistence type="predicted"/>
<evidence type="ECO:0000313" key="1">
    <source>
        <dbReference type="EMBL" id="PIC11312.1"/>
    </source>
</evidence>
<sequence length="76" mass="8641">MLWTKRKTLNAVGISATILFLFIVTRKRSPNSVTSWPTSNNIVIYNRIPKTGSTTLINAIAYDLYKDNNFNVLHVN</sequence>
<dbReference type="AlphaFoldDB" id="A0A2G5S8T8"/>
<keyword evidence="2" id="KW-1185">Reference proteome</keyword>
<dbReference type="InterPro" id="IPR027417">
    <property type="entry name" value="P-loop_NTPase"/>
</dbReference>
<dbReference type="STRING" id="1611254.A0A2G5S8T8"/>
<dbReference type="OrthoDB" id="10019582at2759"/>
<accession>A0A2G5S8T8</accession>